<dbReference type="GO" id="GO:0006308">
    <property type="term" value="P:DNA catabolic process"/>
    <property type="evidence" value="ECO:0007669"/>
    <property type="project" value="TreeGrafter"/>
</dbReference>
<dbReference type="PANTHER" id="PTHR13058">
    <property type="entry name" value="THREE PRIME REPAIR EXONUCLEASE 1, 2"/>
    <property type="match status" value="1"/>
</dbReference>
<evidence type="ECO:0000313" key="10">
    <source>
        <dbReference type="Proteomes" id="UP000515163"/>
    </source>
</evidence>
<dbReference type="InParanoid" id="A0A6P8HAU0"/>
<dbReference type="InterPro" id="IPR012337">
    <property type="entry name" value="RNaseH-like_sf"/>
</dbReference>
<dbReference type="InterPro" id="IPR040393">
    <property type="entry name" value="TREX1/2"/>
</dbReference>
<evidence type="ECO:0000256" key="5">
    <source>
        <dbReference type="ARBA" id="ARBA00022839"/>
    </source>
</evidence>
<organism evidence="10 11">
    <name type="scientific">Actinia tenebrosa</name>
    <name type="common">Australian red waratah sea anemone</name>
    <dbReference type="NCBI Taxonomy" id="6105"/>
    <lineage>
        <taxon>Eukaryota</taxon>
        <taxon>Metazoa</taxon>
        <taxon>Cnidaria</taxon>
        <taxon>Anthozoa</taxon>
        <taxon>Hexacorallia</taxon>
        <taxon>Actiniaria</taxon>
        <taxon>Actiniidae</taxon>
        <taxon>Actinia</taxon>
    </lineage>
</organism>
<gene>
    <name evidence="11" type="primary">LOC116289930</name>
</gene>
<evidence type="ECO:0000256" key="8">
    <source>
        <dbReference type="SAM" id="MobiDB-lite"/>
    </source>
</evidence>
<evidence type="ECO:0000256" key="2">
    <source>
        <dbReference type="ARBA" id="ARBA00022722"/>
    </source>
</evidence>
<keyword evidence="4" id="KW-0378">Hydrolase</keyword>
<reference evidence="11" key="1">
    <citation type="submission" date="2025-08" db="UniProtKB">
        <authorList>
            <consortium name="RefSeq"/>
        </authorList>
    </citation>
    <scope>IDENTIFICATION</scope>
    <source>
        <tissue evidence="11">Tentacle</tissue>
    </source>
</reference>
<evidence type="ECO:0000256" key="6">
    <source>
        <dbReference type="ARBA" id="ARBA00022842"/>
    </source>
</evidence>
<dbReference type="GO" id="GO:0005737">
    <property type="term" value="C:cytoplasm"/>
    <property type="evidence" value="ECO:0007669"/>
    <property type="project" value="TreeGrafter"/>
</dbReference>
<keyword evidence="5" id="KW-0269">Exonuclease</keyword>
<dbReference type="GeneID" id="116289930"/>
<comment type="cofactor">
    <cofactor evidence="1">
        <name>Mg(2+)</name>
        <dbReference type="ChEBI" id="CHEBI:18420"/>
    </cofactor>
</comment>
<dbReference type="FunCoup" id="A0A6P8HAU0">
    <property type="interactions" value="818"/>
</dbReference>
<dbReference type="OrthoDB" id="10250935at2759"/>
<keyword evidence="10" id="KW-1185">Reference proteome</keyword>
<evidence type="ECO:0000256" key="7">
    <source>
        <dbReference type="ARBA" id="ARBA00025769"/>
    </source>
</evidence>
<sequence>MYILRRVVWSCRSFSRKMHKNTSFKSFIFFDLETTGLQRPIEITELCFIAIHKKQLLLSSLNSKKTIPRLVDKMSVCVRPVQDIEPGAESLTGLSNEDLDQHKGFNEELAKNVLSFILRQPQPSCLVAHSGDRFDFEILASEFAEVGLEFPPHIKVSDSYKAFKNLHQETVHPIMRRGEECSKHLNVFTLPKKVSFSLGNLYERQFGKEITDSHTAEGDSLALLELVVAKPEVLDYLEEGSHSMGCGSKNPGLSEVRTDPVKENGQHANKGKESCSKTLAVEIHEEYFGLLEKEGLLDNIKQ</sequence>
<dbReference type="InterPro" id="IPR013520">
    <property type="entry name" value="Ribonucl_H"/>
</dbReference>
<dbReference type="GO" id="GO:0046872">
    <property type="term" value="F:metal ion binding"/>
    <property type="evidence" value="ECO:0007669"/>
    <property type="project" value="UniProtKB-KW"/>
</dbReference>
<feature type="region of interest" description="Disordered" evidence="8">
    <location>
        <begin position="245"/>
        <end position="271"/>
    </location>
</feature>
<dbReference type="Gene3D" id="3.30.420.10">
    <property type="entry name" value="Ribonuclease H-like superfamily/Ribonuclease H"/>
    <property type="match status" value="1"/>
</dbReference>
<dbReference type="PANTHER" id="PTHR13058:SF19">
    <property type="entry name" value="LD40940P"/>
    <property type="match status" value="1"/>
</dbReference>
<protein>
    <submittedName>
        <fullName evidence="11">Three-prime repair exonuclease 1-like</fullName>
    </submittedName>
</protein>
<dbReference type="SMART" id="SM00479">
    <property type="entry name" value="EXOIII"/>
    <property type="match status" value="1"/>
</dbReference>
<evidence type="ECO:0000259" key="9">
    <source>
        <dbReference type="SMART" id="SM00479"/>
    </source>
</evidence>
<evidence type="ECO:0000256" key="4">
    <source>
        <dbReference type="ARBA" id="ARBA00022801"/>
    </source>
</evidence>
<dbReference type="GO" id="GO:0003676">
    <property type="term" value="F:nucleic acid binding"/>
    <property type="evidence" value="ECO:0007669"/>
    <property type="project" value="InterPro"/>
</dbReference>
<dbReference type="RefSeq" id="XP_031552736.1">
    <property type="nucleotide sequence ID" value="XM_031696876.1"/>
</dbReference>
<evidence type="ECO:0000256" key="3">
    <source>
        <dbReference type="ARBA" id="ARBA00022723"/>
    </source>
</evidence>
<proteinExistence type="inferred from homology"/>
<name>A0A6P8HAU0_ACTTE</name>
<dbReference type="Pfam" id="PF00929">
    <property type="entry name" value="RNase_T"/>
    <property type="match status" value="1"/>
</dbReference>
<dbReference type="Proteomes" id="UP000515163">
    <property type="component" value="Unplaced"/>
</dbReference>
<keyword evidence="6" id="KW-0460">Magnesium</keyword>
<dbReference type="GO" id="GO:0008296">
    <property type="term" value="F:3'-5'-DNA exonuclease activity"/>
    <property type="evidence" value="ECO:0007669"/>
    <property type="project" value="TreeGrafter"/>
</dbReference>
<dbReference type="SUPFAM" id="SSF53098">
    <property type="entry name" value="Ribonuclease H-like"/>
    <property type="match status" value="1"/>
</dbReference>
<dbReference type="KEGG" id="aten:116289930"/>
<keyword evidence="2" id="KW-0540">Nuclease</keyword>
<dbReference type="AlphaFoldDB" id="A0A6P8HAU0"/>
<comment type="similarity">
    <text evidence="7">Belongs to the exonuclease superfamily. TREX family.</text>
</comment>
<feature type="compositionally biased region" description="Basic and acidic residues" evidence="8">
    <location>
        <begin position="256"/>
        <end position="271"/>
    </location>
</feature>
<accession>A0A6P8HAU0</accession>
<keyword evidence="3" id="KW-0479">Metal-binding</keyword>
<evidence type="ECO:0000256" key="1">
    <source>
        <dbReference type="ARBA" id="ARBA00001946"/>
    </source>
</evidence>
<feature type="domain" description="Exonuclease" evidence="9">
    <location>
        <begin position="26"/>
        <end position="236"/>
    </location>
</feature>
<evidence type="ECO:0000313" key="11">
    <source>
        <dbReference type="RefSeq" id="XP_031552736.1"/>
    </source>
</evidence>
<dbReference type="InterPro" id="IPR036397">
    <property type="entry name" value="RNaseH_sf"/>
</dbReference>